<comment type="caution">
    <text evidence="11">The sequence shown here is derived from an EMBL/GenBank/DDBJ whole genome shotgun (WGS) entry which is preliminary data.</text>
</comment>
<evidence type="ECO:0000256" key="1">
    <source>
        <dbReference type="ARBA" id="ARBA00002791"/>
    </source>
</evidence>
<keyword evidence="7 10" id="KW-0256">Endoplasmic reticulum</keyword>
<evidence type="ECO:0000256" key="4">
    <source>
        <dbReference type="ARBA" id="ARBA00008905"/>
    </source>
</evidence>
<protein>
    <recommendedName>
        <fullName evidence="10">Dolichyl-diphosphooligosaccharide--protein glycosyltransferase subunit 1</fullName>
    </recommendedName>
</protein>
<comment type="subcellular location">
    <subcellularLocation>
        <location evidence="2 10">Endoplasmic reticulum membrane</location>
        <topology evidence="2 10">Single-pass type I membrane protein</topology>
    </subcellularLocation>
</comment>
<evidence type="ECO:0000256" key="7">
    <source>
        <dbReference type="ARBA" id="ARBA00022824"/>
    </source>
</evidence>
<sequence>MKIYRLVNAVLLLNSLLAESQIVNVNVRREIDLTSSLASHIFTIDVENRGPPLSSYLFALSSNQYERLAFIEAEQTKGAEDGVALEVLLPENISSVAAPENVSIVSLELPKPLDTGEKTKIELYVVFTRLMVPFPKKIDQADPQRVLYQDNHFFLTPYVTEQQITSVTLPSTLVESVSVEQPSSRTDYEITYGPYGEKPAFSESPMRLHFENNAPFARALTFTREIQVSHWGNVAIEETYLIQHDGAKHKGEFSRYDYQRNAKANGVSAFKKLLAVLPPRARSMYYRDEIGNISSSHVRHSDEKTEMDVLPRYPLFGGWKIDFMLGFSLPLPEVLSKTPEGRILNVSFGPSIQDLWADEVTVSVVLPEGSHSIESTVPFAVEESRGTKFSILDTVGRPVVVLKLRNLVPDHNKPFTVTYKSMPLGALRKPILLVMAFFCFFLACMGYLRLDLTLAKDEHWQAAEDKERARDAMHSLERAYSARGAILKGLDTALLKLTRTRAVEACLTARAGVEAQLKATREEVKQITDTLELLGHKDIAKLRELERKHHEKQVQALQVCALKIDYVKKCVDPKVMDQKLRGGEEKLAAVRQEMAELLAAIDFS</sequence>
<feature type="chain" id="PRO_5041780914" description="Dolichyl-diphosphooligosaccharide--protein glycosyltransferase subunit 1" evidence="10">
    <location>
        <begin position="21"/>
        <end position="604"/>
    </location>
</feature>
<evidence type="ECO:0000256" key="6">
    <source>
        <dbReference type="ARBA" id="ARBA00022729"/>
    </source>
</evidence>
<evidence type="ECO:0000256" key="5">
    <source>
        <dbReference type="ARBA" id="ARBA00022692"/>
    </source>
</evidence>
<dbReference type="GO" id="GO:0008250">
    <property type="term" value="C:oligosaccharyltransferase complex"/>
    <property type="evidence" value="ECO:0007669"/>
    <property type="project" value="UniProtKB-UniRule"/>
</dbReference>
<evidence type="ECO:0000256" key="10">
    <source>
        <dbReference type="RuleBase" id="RU361143"/>
    </source>
</evidence>
<keyword evidence="6 10" id="KW-0732">Signal</keyword>
<comment type="subunit">
    <text evidence="10">Component of the oligosaccharyltransferase (OST) complex.</text>
</comment>
<evidence type="ECO:0000256" key="2">
    <source>
        <dbReference type="ARBA" id="ARBA00004115"/>
    </source>
</evidence>
<dbReference type="AlphaFoldDB" id="A0AAE0L7F4"/>
<dbReference type="EMBL" id="LGRX02007494">
    <property type="protein sequence ID" value="KAK3274891.1"/>
    <property type="molecule type" value="Genomic_DNA"/>
</dbReference>
<dbReference type="PANTHER" id="PTHR21049:SF0">
    <property type="entry name" value="DOLICHYL-DIPHOSPHOOLIGOSACCHARIDE--PROTEIN GLYCOSYLTRANSFERASE SUBUNIT 1"/>
    <property type="match status" value="1"/>
</dbReference>
<keyword evidence="12" id="KW-1185">Reference proteome</keyword>
<accession>A0AAE0L7F4</accession>
<comment type="similarity">
    <text evidence="4 10">Belongs to the OST1 family.</text>
</comment>
<dbReference type="GO" id="GO:0018279">
    <property type="term" value="P:protein N-linked glycosylation via asparagine"/>
    <property type="evidence" value="ECO:0007669"/>
    <property type="project" value="TreeGrafter"/>
</dbReference>
<keyword evidence="5 10" id="KW-0812">Transmembrane</keyword>
<dbReference type="PANTHER" id="PTHR21049">
    <property type="entry name" value="RIBOPHORIN I"/>
    <property type="match status" value="1"/>
</dbReference>
<evidence type="ECO:0000256" key="8">
    <source>
        <dbReference type="ARBA" id="ARBA00022989"/>
    </source>
</evidence>
<evidence type="ECO:0000313" key="12">
    <source>
        <dbReference type="Proteomes" id="UP001190700"/>
    </source>
</evidence>
<feature type="signal peptide" evidence="10">
    <location>
        <begin position="1"/>
        <end position="20"/>
    </location>
</feature>
<organism evidence="11 12">
    <name type="scientific">Cymbomonas tetramitiformis</name>
    <dbReference type="NCBI Taxonomy" id="36881"/>
    <lineage>
        <taxon>Eukaryota</taxon>
        <taxon>Viridiplantae</taxon>
        <taxon>Chlorophyta</taxon>
        <taxon>Pyramimonadophyceae</taxon>
        <taxon>Pyramimonadales</taxon>
        <taxon>Pyramimonadaceae</taxon>
        <taxon>Cymbomonas</taxon>
    </lineage>
</organism>
<gene>
    <name evidence="11" type="ORF">CYMTET_16952</name>
</gene>
<comment type="pathway">
    <text evidence="3 10">Protein modification; protein glycosylation.</text>
</comment>
<evidence type="ECO:0000313" key="11">
    <source>
        <dbReference type="EMBL" id="KAK3274891.1"/>
    </source>
</evidence>
<evidence type="ECO:0000256" key="3">
    <source>
        <dbReference type="ARBA" id="ARBA00004922"/>
    </source>
</evidence>
<keyword evidence="9 10" id="KW-0472">Membrane</keyword>
<evidence type="ECO:0000256" key="9">
    <source>
        <dbReference type="ARBA" id="ARBA00023136"/>
    </source>
</evidence>
<feature type="transmembrane region" description="Helical" evidence="10">
    <location>
        <begin position="431"/>
        <end position="450"/>
    </location>
</feature>
<keyword evidence="8 10" id="KW-1133">Transmembrane helix</keyword>
<dbReference type="Proteomes" id="UP001190700">
    <property type="component" value="Unassembled WGS sequence"/>
</dbReference>
<proteinExistence type="inferred from homology"/>
<reference evidence="11 12" key="1">
    <citation type="journal article" date="2015" name="Genome Biol. Evol.">
        <title>Comparative Genomics of a Bacterivorous Green Alga Reveals Evolutionary Causalities and Consequences of Phago-Mixotrophic Mode of Nutrition.</title>
        <authorList>
            <person name="Burns J.A."/>
            <person name="Paasch A."/>
            <person name="Narechania A."/>
            <person name="Kim E."/>
        </authorList>
    </citation>
    <scope>NUCLEOTIDE SEQUENCE [LARGE SCALE GENOMIC DNA]</scope>
    <source>
        <strain evidence="11 12">PLY_AMNH</strain>
    </source>
</reference>
<dbReference type="InterPro" id="IPR007676">
    <property type="entry name" value="Ribophorin_I"/>
</dbReference>
<dbReference type="Pfam" id="PF04597">
    <property type="entry name" value="Ribophorin_I"/>
    <property type="match status" value="1"/>
</dbReference>
<comment type="function">
    <text evidence="1 10">Subunit of the oligosaccharyl transferase (OST) complex that catalyzes the initial transfer of a defined glycan (Glc(3)Man(9)GlcNAc(2) in eukaryotes) from the lipid carrier dolichol-pyrophosphate to an asparagine residue within an Asn-X-Ser/Thr consensus motif in nascent polypeptide chains, the first step in protein N-glycosylation. N-glycosylation occurs cotranslationally and the complex associates with the Sec61 complex at the channel-forming translocon complex that mediates protein translocation across the endoplasmic reticulum (ER). All subunits are required for a maximal enzyme activity.</text>
</comment>
<name>A0AAE0L7F4_9CHLO</name>